<keyword evidence="2" id="KW-1185">Reference proteome</keyword>
<dbReference type="Proteomes" id="UP000308600">
    <property type="component" value="Unassembled WGS sequence"/>
</dbReference>
<evidence type="ECO:0000313" key="1">
    <source>
        <dbReference type="EMBL" id="TFK68568.1"/>
    </source>
</evidence>
<protein>
    <submittedName>
        <fullName evidence="1">Uncharacterized protein</fullName>
    </submittedName>
</protein>
<organism evidence="1 2">
    <name type="scientific">Pluteus cervinus</name>
    <dbReference type="NCBI Taxonomy" id="181527"/>
    <lineage>
        <taxon>Eukaryota</taxon>
        <taxon>Fungi</taxon>
        <taxon>Dikarya</taxon>
        <taxon>Basidiomycota</taxon>
        <taxon>Agaricomycotina</taxon>
        <taxon>Agaricomycetes</taxon>
        <taxon>Agaricomycetidae</taxon>
        <taxon>Agaricales</taxon>
        <taxon>Pluteineae</taxon>
        <taxon>Pluteaceae</taxon>
        <taxon>Pluteus</taxon>
    </lineage>
</organism>
<evidence type="ECO:0000313" key="2">
    <source>
        <dbReference type="Proteomes" id="UP000308600"/>
    </source>
</evidence>
<sequence>MWRQVHRIAFKFWKCPEKPRTKKMVGGVKIAATGATHWQDRVARPTESMAWEPDWASLSDPPTYGLNKSRSWRKKGSFLPEIDEQGLQGQRTEMNGNKNTLAPPGSDNHRCFFA</sequence>
<proteinExistence type="predicted"/>
<name>A0ACD3ARJ8_9AGAR</name>
<gene>
    <name evidence="1" type="ORF">BDN72DRAFT_858352</name>
</gene>
<dbReference type="EMBL" id="ML208349">
    <property type="protein sequence ID" value="TFK68568.1"/>
    <property type="molecule type" value="Genomic_DNA"/>
</dbReference>
<reference evidence="1 2" key="1">
    <citation type="journal article" date="2019" name="Nat. Ecol. Evol.">
        <title>Megaphylogeny resolves global patterns of mushroom evolution.</title>
        <authorList>
            <person name="Varga T."/>
            <person name="Krizsan K."/>
            <person name="Foldi C."/>
            <person name="Dima B."/>
            <person name="Sanchez-Garcia M."/>
            <person name="Sanchez-Ramirez S."/>
            <person name="Szollosi G.J."/>
            <person name="Szarkandi J.G."/>
            <person name="Papp V."/>
            <person name="Albert L."/>
            <person name="Andreopoulos W."/>
            <person name="Angelini C."/>
            <person name="Antonin V."/>
            <person name="Barry K.W."/>
            <person name="Bougher N.L."/>
            <person name="Buchanan P."/>
            <person name="Buyck B."/>
            <person name="Bense V."/>
            <person name="Catcheside P."/>
            <person name="Chovatia M."/>
            <person name="Cooper J."/>
            <person name="Damon W."/>
            <person name="Desjardin D."/>
            <person name="Finy P."/>
            <person name="Geml J."/>
            <person name="Haridas S."/>
            <person name="Hughes K."/>
            <person name="Justo A."/>
            <person name="Karasinski D."/>
            <person name="Kautmanova I."/>
            <person name="Kiss B."/>
            <person name="Kocsube S."/>
            <person name="Kotiranta H."/>
            <person name="LaButti K.M."/>
            <person name="Lechner B.E."/>
            <person name="Liimatainen K."/>
            <person name="Lipzen A."/>
            <person name="Lukacs Z."/>
            <person name="Mihaltcheva S."/>
            <person name="Morgado L.N."/>
            <person name="Niskanen T."/>
            <person name="Noordeloos M.E."/>
            <person name="Ohm R.A."/>
            <person name="Ortiz-Santana B."/>
            <person name="Ovrebo C."/>
            <person name="Racz N."/>
            <person name="Riley R."/>
            <person name="Savchenko A."/>
            <person name="Shiryaev A."/>
            <person name="Soop K."/>
            <person name="Spirin V."/>
            <person name="Szebenyi C."/>
            <person name="Tomsovsky M."/>
            <person name="Tulloss R.E."/>
            <person name="Uehling J."/>
            <person name="Grigoriev I.V."/>
            <person name="Vagvolgyi C."/>
            <person name="Papp T."/>
            <person name="Martin F.M."/>
            <person name="Miettinen O."/>
            <person name="Hibbett D.S."/>
            <person name="Nagy L.G."/>
        </authorList>
    </citation>
    <scope>NUCLEOTIDE SEQUENCE [LARGE SCALE GENOMIC DNA]</scope>
    <source>
        <strain evidence="1 2">NL-1719</strain>
    </source>
</reference>
<accession>A0ACD3ARJ8</accession>